<name>A0A9K3H1M8_HELAN</name>
<comment type="caution">
    <text evidence="1">The sequence shown here is derived from an EMBL/GenBank/DDBJ whole genome shotgun (WGS) entry which is preliminary data.</text>
</comment>
<dbReference type="EMBL" id="MNCJ02000330">
    <property type="protein sequence ID" value="KAF5762913.1"/>
    <property type="molecule type" value="Genomic_DNA"/>
</dbReference>
<accession>A0A9K3H1M8</accession>
<reference evidence="1" key="1">
    <citation type="journal article" date="2017" name="Nature">
        <title>The sunflower genome provides insights into oil metabolism, flowering and Asterid evolution.</title>
        <authorList>
            <person name="Badouin H."/>
            <person name="Gouzy J."/>
            <person name="Grassa C.J."/>
            <person name="Murat F."/>
            <person name="Staton S.E."/>
            <person name="Cottret L."/>
            <person name="Lelandais-Briere C."/>
            <person name="Owens G.L."/>
            <person name="Carrere S."/>
            <person name="Mayjonade B."/>
            <person name="Legrand L."/>
            <person name="Gill N."/>
            <person name="Kane N.C."/>
            <person name="Bowers J.E."/>
            <person name="Hubner S."/>
            <person name="Bellec A."/>
            <person name="Berard A."/>
            <person name="Berges H."/>
            <person name="Blanchet N."/>
            <person name="Boniface M.C."/>
            <person name="Brunel D."/>
            <person name="Catrice O."/>
            <person name="Chaidir N."/>
            <person name="Claudel C."/>
            <person name="Donnadieu C."/>
            <person name="Faraut T."/>
            <person name="Fievet G."/>
            <person name="Helmstetter N."/>
            <person name="King M."/>
            <person name="Knapp S.J."/>
            <person name="Lai Z."/>
            <person name="Le Paslier M.C."/>
            <person name="Lippi Y."/>
            <person name="Lorenzon L."/>
            <person name="Mandel J.R."/>
            <person name="Marage G."/>
            <person name="Marchand G."/>
            <person name="Marquand E."/>
            <person name="Bret-Mestries E."/>
            <person name="Morien E."/>
            <person name="Nambeesan S."/>
            <person name="Nguyen T."/>
            <person name="Pegot-Espagnet P."/>
            <person name="Pouilly N."/>
            <person name="Raftis F."/>
            <person name="Sallet E."/>
            <person name="Schiex T."/>
            <person name="Thomas J."/>
            <person name="Vandecasteele C."/>
            <person name="Vares D."/>
            <person name="Vear F."/>
            <person name="Vautrin S."/>
            <person name="Crespi M."/>
            <person name="Mangin B."/>
            <person name="Burke J.M."/>
            <person name="Salse J."/>
            <person name="Munos S."/>
            <person name="Vincourt P."/>
            <person name="Rieseberg L.H."/>
            <person name="Langlade N.B."/>
        </authorList>
    </citation>
    <scope>NUCLEOTIDE SEQUENCE</scope>
    <source>
        <tissue evidence="1">Leaves</tissue>
    </source>
</reference>
<sequence length="45" mass="5294">MTFKNLEPSPNNYTCEELKKYGITRFISTQINEKYTLLYQTTISA</sequence>
<proteinExistence type="predicted"/>
<dbReference type="Gramene" id="mRNA:HanXRQr2_Chr15g0674251">
    <property type="protein sequence ID" value="mRNA:HanXRQr2_Chr15g0674251"/>
    <property type="gene ID" value="HanXRQr2_Chr15g0674251"/>
</dbReference>
<gene>
    <name evidence="1" type="ORF">HanXRQr2_Chr15g0674251</name>
</gene>
<evidence type="ECO:0000313" key="1">
    <source>
        <dbReference type="EMBL" id="KAF5762913.1"/>
    </source>
</evidence>
<keyword evidence="2" id="KW-1185">Reference proteome</keyword>
<evidence type="ECO:0000313" key="2">
    <source>
        <dbReference type="Proteomes" id="UP000215914"/>
    </source>
</evidence>
<reference evidence="1" key="2">
    <citation type="submission" date="2020-06" db="EMBL/GenBank/DDBJ databases">
        <title>Helianthus annuus Genome sequencing and assembly Release 2.</title>
        <authorList>
            <person name="Gouzy J."/>
            <person name="Langlade N."/>
            <person name="Munos S."/>
        </authorList>
    </citation>
    <scope>NUCLEOTIDE SEQUENCE</scope>
    <source>
        <tissue evidence="1">Leaves</tissue>
    </source>
</reference>
<organism evidence="1 2">
    <name type="scientific">Helianthus annuus</name>
    <name type="common">Common sunflower</name>
    <dbReference type="NCBI Taxonomy" id="4232"/>
    <lineage>
        <taxon>Eukaryota</taxon>
        <taxon>Viridiplantae</taxon>
        <taxon>Streptophyta</taxon>
        <taxon>Embryophyta</taxon>
        <taxon>Tracheophyta</taxon>
        <taxon>Spermatophyta</taxon>
        <taxon>Magnoliopsida</taxon>
        <taxon>eudicotyledons</taxon>
        <taxon>Gunneridae</taxon>
        <taxon>Pentapetalae</taxon>
        <taxon>asterids</taxon>
        <taxon>campanulids</taxon>
        <taxon>Asterales</taxon>
        <taxon>Asteraceae</taxon>
        <taxon>Asteroideae</taxon>
        <taxon>Heliantheae alliance</taxon>
        <taxon>Heliantheae</taxon>
        <taxon>Helianthus</taxon>
    </lineage>
</organism>
<protein>
    <submittedName>
        <fullName evidence="1">Uncharacterized protein</fullName>
    </submittedName>
</protein>
<dbReference type="AlphaFoldDB" id="A0A9K3H1M8"/>
<dbReference type="Proteomes" id="UP000215914">
    <property type="component" value="Unassembled WGS sequence"/>
</dbReference>